<sequence length="451" mass="51002">MPWPASRESSTKENVMLTKENNERLCRVGAGTPGSELFRSLWLPAVLSAQLPEGSRAPVRLRLLGEDLIAFRDGSNQVGITHAHCLHRGAPLFFGKVEERGIRCSYHGWLYGRDGQCLEMPSEKNSNLCQKMHLPAYQVQEKAGIVWIFMGAGPAPELPRFPWIDLPEKQRLASVWVQETNWMQGAEGEIDSSHVSTLHKSDQGVTSDRVHRTYTYKDPKPELNVEETPIGFMSIARRRADERFYWRVTQWMAPMFSVIPSAAWPIGGRAWVPIDDENTYCWDFSYVLDGELPQAFLEFVERGISFPPEYRYGPVELNSGSIIDTWAPIRNRRNDYLVNREAQKGTSTTGIHGVNDQDRAMQEGMGRIADRTKEKLVSADLAIVMARRKVLDFMASPEALQKFRALVRDGTVFSMAPVDTVAETRELADFLKSLSYPAVPDTKAIQEQVPQ</sequence>
<dbReference type="InterPro" id="IPR036922">
    <property type="entry name" value="Rieske_2Fe-2S_sf"/>
</dbReference>
<dbReference type="RefSeq" id="WP_338881721.1">
    <property type="nucleotide sequence ID" value="NZ_CP148753.1"/>
</dbReference>
<dbReference type="PROSITE" id="PS00570">
    <property type="entry name" value="RING_HYDROXYL_ALPHA"/>
    <property type="match status" value="1"/>
</dbReference>
<protein>
    <submittedName>
        <fullName evidence="7">Rieske 2Fe-2S domain-containing protein</fullName>
    </submittedName>
</protein>
<evidence type="ECO:0000256" key="2">
    <source>
        <dbReference type="ARBA" id="ARBA00022723"/>
    </source>
</evidence>
<keyword evidence="8" id="KW-1185">Reference proteome</keyword>
<evidence type="ECO:0000256" key="4">
    <source>
        <dbReference type="ARBA" id="ARBA00023004"/>
    </source>
</evidence>
<evidence type="ECO:0000313" key="7">
    <source>
        <dbReference type="EMBL" id="WXR76788.1"/>
    </source>
</evidence>
<evidence type="ECO:0000313" key="8">
    <source>
        <dbReference type="Proteomes" id="UP001456224"/>
    </source>
</evidence>
<dbReference type="CDD" id="cd03479">
    <property type="entry name" value="Rieske_RO_Alpha_PhDO_like"/>
    <property type="match status" value="1"/>
</dbReference>
<evidence type="ECO:0000259" key="6">
    <source>
        <dbReference type="PROSITE" id="PS51296"/>
    </source>
</evidence>
<keyword evidence="5" id="KW-0411">Iron-sulfur</keyword>
<dbReference type="SUPFAM" id="SSF50022">
    <property type="entry name" value="ISP domain"/>
    <property type="match status" value="1"/>
</dbReference>
<dbReference type="Pfam" id="PF19301">
    <property type="entry name" value="LigXa_C"/>
    <property type="match status" value="1"/>
</dbReference>
<reference evidence="7 8" key="1">
    <citation type="submission" date="2024-03" db="EMBL/GenBank/DDBJ databases">
        <title>Reference genomes for the five species model microbial community.</title>
        <authorList>
            <person name="Padfield D."/>
        </authorList>
    </citation>
    <scope>NUCLEOTIDE SEQUENCE [LARGE SCALE GENOMIC DNA]</scope>
    <source>
        <strain evidence="7 8">AB1</strain>
    </source>
</reference>
<dbReference type="PANTHER" id="PTHR21266:SF59">
    <property type="entry name" value="BLR4922 PROTEIN"/>
    <property type="match status" value="1"/>
</dbReference>
<dbReference type="InterPro" id="IPR015881">
    <property type="entry name" value="ARHD_Rieske_2Fe_2S"/>
</dbReference>
<dbReference type="InterPro" id="IPR017941">
    <property type="entry name" value="Rieske_2Fe-2S"/>
</dbReference>
<dbReference type="InterPro" id="IPR050584">
    <property type="entry name" value="Cholesterol_7-desaturase"/>
</dbReference>
<accession>A0ABZ2SAB4</accession>
<feature type="domain" description="Rieske" evidence="6">
    <location>
        <begin position="43"/>
        <end position="148"/>
    </location>
</feature>
<dbReference type="PANTHER" id="PTHR21266">
    <property type="entry name" value="IRON-SULFUR DOMAIN CONTAINING PROTEIN"/>
    <property type="match status" value="1"/>
</dbReference>
<keyword evidence="3" id="KW-0560">Oxidoreductase</keyword>
<proteinExistence type="predicted"/>
<keyword evidence="2" id="KW-0479">Metal-binding</keyword>
<gene>
    <name evidence="7" type="ORF">WHX56_15235</name>
</gene>
<dbReference type="EMBL" id="CP148753">
    <property type="protein sequence ID" value="WXR76788.1"/>
    <property type="molecule type" value="Genomic_DNA"/>
</dbReference>
<keyword evidence="4" id="KW-0408">Iron</keyword>
<dbReference type="Pfam" id="PF00355">
    <property type="entry name" value="Rieske"/>
    <property type="match status" value="1"/>
</dbReference>
<dbReference type="PROSITE" id="PS51296">
    <property type="entry name" value="RIESKE"/>
    <property type="match status" value="1"/>
</dbReference>
<keyword evidence="1" id="KW-0001">2Fe-2S</keyword>
<evidence type="ECO:0000256" key="3">
    <source>
        <dbReference type="ARBA" id="ARBA00023002"/>
    </source>
</evidence>
<dbReference type="InterPro" id="IPR045623">
    <property type="entry name" value="LigXa_C"/>
</dbReference>
<dbReference type="Gene3D" id="2.102.10.10">
    <property type="entry name" value="Rieske [2Fe-2S] iron-sulphur domain"/>
    <property type="match status" value="1"/>
</dbReference>
<organism evidence="7 8">
    <name type="scientific">Achromobacter veterisilvae</name>
    <dbReference type="NCBI Taxonomy" id="2069367"/>
    <lineage>
        <taxon>Bacteria</taxon>
        <taxon>Pseudomonadati</taxon>
        <taxon>Pseudomonadota</taxon>
        <taxon>Betaproteobacteria</taxon>
        <taxon>Burkholderiales</taxon>
        <taxon>Alcaligenaceae</taxon>
        <taxon>Achromobacter</taxon>
    </lineage>
</organism>
<dbReference type="SUPFAM" id="SSF55961">
    <property type="entry name" value="Bet v1-like"/>
    <property type="match status" value="1"/>
</dbReference>
<dbReference type="Gene3D" id="3.90.380.10">
    <property type="entry name" value="Naphthalene 1,2-dioxygenase Alpha Subunit, Chain A, domain 1"/>
    <property type="match status" value="1"/>
</dbReference>
<evidence type="ECO:0000256" key="1">
    <source>
        <dbReference type="ARBA" id="ARBA00022714"/>
    </source>
</evidence>
<dbReference type="Proteomes" id="UP001456224">
    <property type="component" value="Chromosome"/>
</dbReference>
<evidence type="ECO:0000256" key="5">
    <source>
        <dbReference type="ARBA" id="ARBA00023014"/>
    </source>
</evidence>
<name>A0ABZ2SAB4_9BURK</name>